<dbReference type="PANTHER" id="PTHR46609:SF8">
    <property type="entry name" value="YQAJ VIRAL RECOMBINASE DOMAIN-CONTAINING PROTEIN"/>
    <property type="match status" value="1"/>
</dbReference>
<dbReference type="InterPro" id="IPR011604">
    <property type="entry name" value="PDDEXK-like_dom_sf"/>
</dbReference>
<accession>C3YL67</accession>
<feature type="compositionally biased region" description="Low complexity" evidence="1">
    <location>
        <begin position="926"/>
        <end position="941"/>
    </location>
</feature>
<evidence type="ECO:0008006" key="3">
    <source>
        <dbReference type="Google" id="ProtNLM"/>
    </source>
</evidence>
<dbReference type="EMBL" id="GG666526">
    <property type="protein sequence ID" value="EEN58937.1"/>
    <property type="molecule type" value="Genomic_DNA"/>
</dbReference>
<feature type="region of interest" description="Disordered" evidence="1">
    <location>
        <begin position="1"/>
        <end position="23"/>
    </location>
</feature>
<dbReference type="SUPFAM" id="SSF52980">
    <property type="entry name" value="Restriction endonuclease-like"/>
    <property type="match status" value="1"/>
</dbReference>
<dbReference type="GO" id="GO:0006281">
    <property type="term" value="P:DNA repair"/>
    <property type="evidence" value="ECO:0007669"/>
    <property type="project" value="UniProtKB-ARBA"/>
</dbReference>
<organism>
    <name type="scientific">Branchiostoma floridae</name>
    <name type="common">Florida lancelet</name>
    <name type="synonym">Amphioxus</name>
    <dbReference type="NCBI Taxonomy" id="7739"/>
    <lineage>
        <taxon>Eukaryota</taxon>
        <taxon>Metazoa</taxon>
        <taxon>Chordata</taxon>
        <taxon>Cephalochordata</taxon>
        <taxon>Leptocardii</taxon>
        <taxon>Amphioxiformes</taxon>
        <taxon>Branchiostomatidae</taxon>
        <taxon>Branchiostoma</taxon>
    </lineage>
</organism>
<evidence type="ECO:0000256" key="1">
    <source>
        <dbReference type="SAM" id="MobiDB-lite"/>
    </source>
</evidence>
<evidence type="ECO:0000313" key="2">
    <source>
        <dbReference type="EMBL" id="EEN58937.1"/>
    </source>
</evidence>
<sequence length="1427" mass="158098">MAFTLQAGQAPSQKGGDPCPLNSVQDSKVRDGELLEKVMQAQAVLKQNGRPDVIMELIDAINSGNLDTSRLTFQVIYETLQFLNSPDIRGVRYSQMTRDFWKLVMTKCGASVIRIMSGWKTMGSALTAVNREWEGSKASIVLAVPSVKVLLAHRTDNNLQNFLPPGIHTELITSISEEKGNEGKAFILAFDGRLVQYNTGEVDLAGLEIEQPTAKQRHEAEEMERDLCKTAKSLLERFSPEELDTNLQSMRQIITLLSRHMANLREMKKKKQYALNMALGTVKGDWKKSKYSRLISHLKAVSHQVEAVMQVNEEAREQLGRACASLAGVQHLWTDVPIVNMPQQSNYRKLQEYPPEVEKNEDTLYWQQRGRNWFQLRDSVPVTGSKLHTALGLSTLKEARQIFQSKKNGTPLPEPTEKAKEAMKKGVQHEPNAVATFCGKFLPALFPNWEFREVGCKVVSIGDGTHIVDSPDGATHTMSSHLHSPVMAAIEIKHTTTDLPKSARHYNIIQCLAHCEALDADVCYLLYHTERSSVMYKVSHSVGIWSNVCRHACDIYGPQGHPPKQVLKDLREQVKSSAAGVQLVAEFRSVYAANIGSFVRQEDSPYFCKPSMPENTADTDRCVTDAIASTDKALDSILEYQELFKPMAKEVLEFIASDTDRWWTTDSVYGSPVAYFLKSASFPENQANKVVEAVLQECHDHNVYVPVTSGDGAFEYMVARSVNGRPNTRLSFQKHLWKEVRKMDKRNLTTIITMLTEDAWSPVSGCAKVKCERNDHGLSVERSNKYPSPSTATWAFKSKPAATVSEETSHDDWYNMFITSLPEEVKDSFENFCSDNPDLFEKLRSSNTSGLSHTDDSVDMTHAVGQFMEDQSKAMETETLDAVSLATVPDTNTRGTVPGTVTSGDDMPVNIVPYASTVTQGTVADTNTRGTVTDTNTRGTVPGTVTSGDDMPANIVPYASTVTQGTVADTNTRGTVTDTNTRGTVPGTVTSGDDMPANIVPYASTVTQGTVTGSVTLQGTVTDTSTQETVTGPVGTSCLTDNTVRDVQAQLLQIRPGKWQGKDVSVVKDTLADDELLNKCTVAELKEILKTIKKFAHGTVKLSVKKAQIIEQIRAISTGLAVNFRQERVRQPLPLKDLCTKTVKQSAVVPLAAAFASFVGGNCRQEWEKTRSCSCLQICLEKDTPQEVNMVLDCFYCPPVSNRGFMQAFVVDPHHVRTNIRGSVLRDQVEGVELRALQEVASSGKTPLTPVMINESLDMQSKSMCDILFSNDVAKELQRLGHATTAEFITLMDGWYRANDVAGIPAAERVRLRLAMREWLLRGVNFDIYPPPGRMTGSRPVYPSQSTDIVLAPETDNPQQWEAPCRLQAVTVKDHPFDMASRAKQRKKTPKSFSTKLTAPMKGQTGVRQYHRTDLSKILPHDRMGLQ</sequence>
<protein>
    <recommendedName>
        <fullName evidence="3">YqaJ viral recombinase domain-containing protein</fullName>
    </recommendedName>
</protein>
<feature type="compositionally biased region" description="Polar residues" evidence="1">
    <location>
        <begin position="1"/>
        <end position="12"/>
    </location>
</feature>
<gene>
    <name evidence="2" type="ORF">BRAFLDRAFT_107816</name>
</gene>
<feature type="region of interest" description="Disordered" evidence="1">
    <location>
        <begin position="1378"/>
        <end position="1409"/>
    </location>
</feature>
<name>C3YL67_BRAFL</name>
<feature type="region of interest" description="Disordered" evidence="1">
    <location>
        <begin position="926"/>
        <end position="953"/>
    </location>
</feature>
<dbReference type="InterPro" id="IPR011335">
    <property type="entry name" value="Restrct_endonuc-II-like"/>
</dbReference>
<dbReference type="PANTHER" id="PTHR46609">
    <property type="entry name" value="EXONUCLEASE, PHAGE-TYPE/RECB, C-TERMINAL DOMAIN-CONTAINING PROTEIN"/>
    <property type="match status" value="1"/>
</dbReference>
<reference evidence="2" key="1">
    <citation type="journal article" date="2008" name="Nature">
        <title>The amphioxus genome and the evolution of the chordate karyotype.</title>
        <authorList>
            <consortium name="US DOE Joint Genome Institute (JGI-PGF)"/>
            <person name="Putnam N.H."/>
            <person name="Butts T."/>
            <person name="Ferrier D.E.K."/>
            <person name="Furlong R.F."/>
            <person name="Hellsten U."/>
            <person name="Kawashima T."/>
            <person name="Robinson-Rechavi M."/>
            <person name="Shoguchi E."/>
            <person name="Terry A."/>
            <person name="Yu J.-K."/>
            <person name="Benito-Gutierrez E.L."/>
            <person name="Dubchak I."/>
            <person name="Garcia-Fernandez J."/>
            <person name="Gibson-Brown J.J."/>
            <person name="Grigoriev I.V."/>
            <person name="Horton A.C."/>
            <person name="de Jong P.J."/>
            <person name="Jurka J."/>
            <person name="Kapitonov V.V."/>
            <person name="Kohara Y."/>
            <person name="Kuroki Y."/>
            <person name="Lindquist E."/>
            <person name="Lucas S."/>
            <person name="Osoegawa K."/>
            <person name="Pennacchio L.A."/>
            <person name="Salamov A.A."/>
            <person name="Satou Y."/>
            <person name="Sauka-Spengler T."/>
            <person name="Schmutz J."/>
            <person name="Shin-I T."/>
            <person name="Toyoda A."/>
            <person name="Bronner-Fraser M."/>
            <person name="Fujiyama A."/>
            <person name="Holland L.Z."/>
            <person name="Holland P.W.H."/>
            <person name="Satoh N."/>
            <person name="Rokhsar D.S."/>
        </authorList>
    </citation>
    <scope>NUCLEOTIDE SEQUENCE [LARGE SCALE GENOMIC DNA]</scope>
    <source>
        <strain evidence="2">S238N-H82</strain>
        <tissue evidence="2">Testes</tissue>
    </source>
</reference>
<dbReference type="InParanoid" id="C3YL67"/>
<dbReference type="Gene3D" id="3.90.320.10">
    <property type="match status" value="1"/>
</dbReference>
<dbReference type="InterPro" id="IPR051703">
    <property type="entry name" value="NF-kappa-B_Signaling_Reg"/>
</dbReference>
<proteinExistence type="predicted"/>